<evidence type="ECO:0000256" key="1">
    <source>
        <dbReference type="SAM" id="MobiDB-lite"/>
    </source>
</evidence>
<protein>
    <submittedName>
        <fullName evidence="2">Uncharacterized protein</fullName>
    </submittedName>
</protein>
<organism evidence="2 3">
    <name type="scientific">Shimia isoporae</name>
    <dbReference type="NCBI Taxonomy" id="647720"/>
    <lineage>
        <taxon>Bacteria</taxon>
        <taxon>Pseudomonadati</taxon>
        <taxon>Pseudomonadota</taxon>
        <taxon>Alphaproteobacteria</taxon>
        <taxon>Rhodobacterales</taxon>
        <taxon>Roseobacteraceae</taxon>
    </lineage>
</organism>
<feature type="region of interest" description="Disordered" evidence="1">
    <location>
        <begin position="15"/>
        <end position="46"/>
    </location>
</feature>
<dbReference type="EMBL" id="SMGR01000001">
    <property type="protein sequence ID" value="TCL09578.1"/>
    <property type="molecule type" value="Genomic_DNA"/>
</dbReference>
<evidence type="ECO:0000313" key="2">
    <source>
        <dbReference type="EMBL" id="TCL09578.1"/>
    </source>
</evidence>
<dbReference type="Proteomes" id="UP000295673">
    <property type="component" value="Unassembled WGS sequence"/>
</dbReference>
<sequence>MATKAELEAEVLRLKAELEDRPVPPEATEAPPEKNEASQDEDTWDSSLSEVLEALEEMPQKQPVLLALGALVVGYLIGRAR</sequence>
<reference evidence="2 3" key="1">
    <citation type="submission" date="2019-03" db="EMBL/GenBank/DDBJ databases">
        <title>Genomic Encyclopedia of Archaeal and Bacterial Type Strains, Phase II (KMG-II): from individual species to whole genera.</title>
        <authorList>
            <person name="Goeker M."/>
        </authorList>
    </citation>
    <scope>NUCLEOTIDE SEQUENCE [LARGE SCALE GENOMIC DNA]</scope>
    <source>
        <strain evidence="2 3">DSM 26433</strain>
    </source>
</reference>
<accession>A0A4R1NWA6</accession>
<dbReference type="RefSeq" id="WP_132859606.1">
    <property type="nucleotide sequence ID" value="NZ_SMGR01000001.1"/>
</dbReference>
<comment type="caution">
    <text evidence="2">The sequence shown here is derived from an EMBL/GenBank/DDBJ whole genome shotgun (WGS) entry which is preliminary data.</text>
</comment>
<gene>
    <name evidence="2" type="ORF">BXY66_1631</name>
</gene>
<proteinExistence type="predicted"/>
<name>A0A4R1NWA6_9RHOB</name>
<dbReference type="AlphaFoldDB" id="A0A4R1NWA6"/>
<evidence type="ECO:0000313" key="3">
    <source>
        <dbReference type="Proteomes" id="UP000295673"/>
    </source>
</evidence>
<keyword evidence="3" id="KW-1185">Reference proteome</keyword>